<keyword evidence="5 8" id="KW-0378">Hydrolase</keyword>
<dbReference type="GO" id="GO:0005990">
    <property type="term" value="P:lactose catabolic process"/>
    <property type="evidence" value="ECO:0007669"/>
    <property type="project" value="TreeGrafter"/>
</dbReference>
<dbReference type="FunFam" id="3.20.20.80:FF:000018">
    <property type="entry name" value="Beta-galactosidase"/>
    <property type="match status" value="1"/>
</dbReference>
<dbReference type="GO" id="GO:0004565">
    <property type="term" value="F:beta-galactosidase activity"/>
    <property type="evidence" value="ECO:0007669"/>
    <property type="project" value="UniProtKB-EC"/>
</dbReference>
<keyword evidence="11" id="KW-1185">Reference proteome</keyword>
<dbReference type="Proteomes" id="UP000693672">
    <property type="component" value="Unassembled WGS sequence"/>
</dbReference>
<dbReference type="AlphaFoldDB" id="A0A916K2M2"/>
<comment type="caution">
    <text evidence="10">The sequence shown here is derived from an EMBL/GenBank/DDBJ whole genome shotgun (WGS) entry which is preliminary data.</text>
</comment>
<comment type="similarity">
    <text evidence="2 8">Belongs to the glycosyl hydrolase 2 family.</text>
</comment>
<dbReference type="InterPro" id="IPR006103">
    <property type="entry name" value="Glyco_hydro_2_cat"/>
</dbReference>
<evidence type="ECO:0000256" key="7">
    <source>
        <dbReference type="ARBA" id="ARBA00032230"/>
    </source>
</evidence>
<organism evidence="10 11">
    <name type="scientific">Paenibacillus solanacearum</name>
    <dbReference type="NCBI Taxonomy" id="2048548"/>
    <lineage>
        <taxon>Bacteria</taxon>
        <taxon>Bacillati</taxon>
        <taxon>Bacillota</taxon>
        <taxon>Bacilli</taxon>
        <taxon>Bacillales</taxon>
        <taxon>Paenibacillaceae</taxon>
        <taxon>Paenibacillus</taxon>
    </lineage>
</organism>
<dbReference type="GO" id="GO:0009341">
    <property type="term" value="C:beta-galactosidase complex"/>
    <property type="evidence" value="ECO:0007669"/>
    <property type="project" value="InterPro"/>
</dbReference>
<dbReference type="Pfam" id="PF02836">
    <property type="entry name" value="Glyco_hydro_2_C"/>
    <property type="match status" value="1"/>
</dbReference>
<dbReference type="InterPro" id="IPR023230">
    <property type="entry name" value="Glyco_hydro_2_CS"/>
</dbReference>
<evidence type="ECO:0000256" key="4">
    <source>
        <dbReference type="ARBA" id="ARBA00013303"/>
    </source>
</evidence>
<dbReference type="PROSITE" id="PS00719">
    <property type="entry name" value="GLYCOSYL_HYDROL_F2_1"/>
    <property type="match status" value="1"/>
</dbReference>
<evidence type="ECO:0000256" key="5">
    <source>
        <dbReference type="ARBA" id="ARBA00022801"/>
    </source>
</evidence>
<dbReference type="InterPro" id="IPR050347">
    <property type="entry name" value="Bact_Beta-galactosidase"/>
</dbReference>
<sequence>MTTIQNDWEQPELLHRNRLPSRAYSIPHHTEASALTYERGTSPAFRLLNGQWQFHYAASPLHAPERFYAPDYDASGWDELAVPSHWQLNGYGKPHYANVVYPFPIDPPLVPTENPTGCYRRTFQVPEAWSGTRIILHFEGVDSAFHVWVNGKELGYSKGSRNPSQFDVTDFVQPGDNVLAVRVYQWSDGSYMEDQDMWYLSGIFRDVYLTSMPELSVYDYFVRTELDAQYRDAVLKVRTVLWNARPEAAKGRIELELTDCFGRKAGHAELSGAIAVTAGSREPFEWELPVSSPDKWTAESPNLYHLVIRLYDEQGSLLQVQAQRVGFRQVELAGGNLLVNGVPIMFKGVNRHDHHPDFGRAVPLSTMVEDIILMKRHNINAVRTSHYPNDPRFYDLCDQYGLYVIDEADLECHGFKHTDNVNWISDHPQWRSAYLDRMERMVQRDKNHPSVILWSLGNESFYGSSHAAMYEWTKAFDPTRLVHYESDREAASADVFSTMYSSVQKMEELGQRDDLGKPHILCEYAHAMGNGPGGLKEYWDTFYRYKRLQGGFVWEWIDHGLRTQTEDGREYFAYGGDFGDHPNDSNFVIDGLIFPDRTPSPGLIELKKVIEPVIAEADDLAAGTLRVTNRYDFSGLSHLRFVWSVTADGRVVQSGTVPAPAIAAGDSGTLQIPLEQPVKLLPNTDYWLNVGCLLAEDTDWATAGHEIAWSQFLLPWKIAVAASSGDRSGTPLAITENALTLQIAGANFEVVFDRAYGRIASWTFGGQSLIEEGRGPRLDLWRAPTDNDNRALGDWRHSIHPENRATVLWKQSGLHWMQHRLKRLSWEAAADGLSATVVCEVRLAPPLLSWGLDATYTYTVHASGDVVVDIEGIPQGKYPVTLPRIGLQFDMPDRYERVQWYGRGPGESYPDTKLAGRYGVYRAAVRELFTNYVFPQENGSRSDIRWVAFTDARGTGLLAASETEIHFKALRFLPEDLEQAKHTCDLQERDSVTVHLDFAMNGIGSASCGPGVLPHYLLKTEPFRYGIRLRPFSAEELSPAELAKRSPQ</sequence>
<dbReference type="PANTHER" id="PTHR46323">
    <property type="entry name" value="BETA-GALACTOSIDASE"/>
    <property type="match status" value="1"/>
</dbReference>
<dbReference type="InterPro" id="IPR023232">
    <property type="entry name" value="Glyco_hydro_2_AS"/>
</dbReference>
<evidence type="ECO:0000256" key="1">
    <source>
        <dbReference type="ARBA" id="ARBA00001412"/>
    </source>
</evidence>
<proteinExistence type="inferred from homology"/>
<dbReference type="PANTHER" id="PTHR46323:SF2">
    <property type="entry name" value="BETA-GALACTOSIDASE"/>
    <property type="match status" value="1"/>
</dbReference>
<dbReference type="EC" id="3.2.1.23" evidence="3"/>
<dbReference type="InterPro" id="IPR006102">
    <property type="entry name" value="Ig-like_GH2"/>
</dbReference>
<reference evidence="10" key="1">
    <citation type="submission" date="2021-06" db="EMBL/GenBank/DDBJ databases">
        <authorList>
            <person name="Criscuolo A."/>
        </authorList>
    </citation>
    <scope>NUCLEOTIDE SEQUENCE</scope>
    <source>
        <strain evidence="10">CIP111600</strain>
    </source>
</reference>
<dbReference type="Pfam" id="PF02837">
    <property type="entry name" value="Glyco_hydro_2_N"/>
    <property type="match status" value="1"/>
</dbReference>
<evidence type="ECO:0000256" key="8">
    <source>
        <dbReference type="RuleBase" id="RU361154"/>
    </source>
</evidence>
<evidence type="ECO:0000256" key="2">
    <source>
        <dbReference type="ARBA" id="ARBA00007401"/>
    </source>
</evidence>
<dbReference type="RefSeq" id="WP_218093096.1">
    <property type="nucleotide sequence ID" value="NZ_CAJVAS010000014.1"/>
</dbReference>
<protein>
    <recommendedName>
        <fullName evidence="4">Beta-galactosidase</fullName>
        <ecNumber evidence="3">3.2.1.23</ecNumber>
    </recommendedName>
    <alternativeName>
        <fullName evidence="7">Lactase</fullName>
    </alternativeName>
</protein>
<keyword evidence="6 8" id="KW-0326">Glycosidase</keyword>
<evidence type="ECO:0000259" key="9">
    <source>
        <dbReference type="SMART" id="SM01038"/>
    </source>
</evidence>
<dbReference type="Pfam" id="PF02929">
    <property type="entry name" value="Bgal_small_N"/>
    <property type="match status" value="1"/>
</dbReference>
<evidence type="ECO:0000256" key="3">
    <source>
        <dbReference type="ARBA" id="ARBA00012756"/>
    </source>
</evidence>
<gene>
    <name evidence="10" type="primary">ebgA</name>
    <name evidence="10" type="ORF">PAESOLCIP111_03335</name>
</gene>
<feature type="domain" description="Beta galactosidase small chain/" evidence="9">
    <location>
        <begin position="742"/>
        <end position="1030"/>
    </location>
</feature>
<evidence type="ECO:0000256" key="6">
    <source>
        <dbReference type="ARBA" id="ARBA00023295"/>
    </source>
</evidence>
<accession>A0A916K2M2</accession>
<dbReference type="Pfam" id="PF00703">
    <property type="entry name" value="Glyco_hydro_2"/>
    <property type="match status" value="1"/>
</dbReference>
<dbReference type="InterPro" id="IPR004199">
    <property type="entry name" value="B-gal_small/dom_5"/>
</dbReference>
<dbReference type="InterPro" id="IPR006104">
    <property type="entry name" value="Glyco_hydro_2_N"/>
</dbReference>
<dbReference type="EMBL" id="CAJVAS010000014">
    <property type="protein sequence ID" value="CAG7631974.1"/>
    <property type="molecule type" value="Genomic_DNA"/>
</dbReference>
<dbReference type="InterPro" id="IPR032312">
    <property type="entry name" value="LacZ_4"/>
</dbReference>
<comment type="catalytic activity">
    <reaction evidence="1">
        <text>Hydrolysis of terminal non-reducing beta-D-galactose residues in beta-D-galactosides.</text>
        <dbReference type="EC" id="3.2.1.23"/>
    </reaction>
</comment>
<name>A0A916K2M2_9BACL</name>
<dbReference type="PROSITE" id="PS00608">
    <property type="entry name" value="GLYCOSYL_HYDROL_F2_2"/>
    <property type="match status" value="1"/>
</dbReference>
<evidence type="ECO:0000313" key="10">
    <source>
        <dbReference type="EMBL" id="CAG7631974.1"/>
    </source>
</evidence>
<dbReference type="Pfam" id="PF16353">
    <property type="entry name" value="LacZ_4"/>
    <property type="match status" value="1"/>
</dbReference>
<evidence type="ECO:0000313" key="11">
    <source>
        <dbReference type="Proteomes" id="UP000693672"/>
    </source>
</evidence>
<dbReference type="SMART" id="SM01038">
    <property type="entry name" value="Bgal_small_N"/>
    <property type="match status" value="1"/>
</dbReference>